<name>A0ABY7HA99_9BACT</name>
<accession>A0ABY7HA99</accession>
<organism evidence="1 2">
    <name type="scientific">Nannocystis punicea</name>
    <dbReference type="NCBI Taxonomy" id="2995304"/>
    <lineage>
        <taxon>Bacteria</taxon>
        <taxon>Pseudomonadati</taxon>
        <taxon>Myxococcota</taxon>
        <taxon>Polyangia</taxon>
        <taxon>Nannocystales</taxon>
        <taxon>Nannocystaceae</taxon>
        <taxon>Nannocystis</taxon>
    </lineage>
</organism>
<dbReference type="RefSeq" id="WP_269038374.1">
    <property type="nucleotide sequence ID" value="NZ_CP114040.1"/>
</dbReference>
<dbReference type="Proteomes" id="UP001164459">
    <property type="component" value="Chromosome"/>
</dbReference>
<protein>
    <submittedName>
        <fullName evidence="1">Uncharacterized protein</fullName>
    </submittedName>
</protein>
<evidence type="ECO:0000313" key="2">
    <source>
        <dbReference type="Proteomes" id="UP001164459"/>
    </source>
</evidence>
<gene>
    <name evidence="1" type="ORF">O0S08_07695</name>
</gene>
<reference evidence="1" key="1">
    <citation type="submission" date="2022-11" db="EMBL/GenBank/DDBJ databases">
        <title>Minimal conservation of predation-associated metabolite biosynthetic gene clusters underscores biosynthetic potential of Myxococcota including descriptions for ten novel species: Archangium lansinium sp. nov., Myxococcus landrumus sp. nov., Nannocystis bai.</title>
        <authorList>
            <person name="Ahearne A."/>
            <person name="Stevens C."/>
            <person name="Dowd S."/>
        </authorList>
    </citation>
    <scope>NUCLEOTIDE SEQUENCE</scope>
    <source>
        <strain evidence="1">Fl3</strain>
    </source>
</reference>
<sequence>MKRLTIMRQPNERMSMKKAELFFVAISAVAPLSLSSHASGASFRNESSVASGDGEVLQPRDWTPYISEDTDPAEVECPEGSAVNGVRCHERFCDDISLWCAPTGGSFSDTRWTPHFSEEERQGFCPAGHWMTGISCEGGYCDAIALRCGYNPAAQPQDCHWTGWVSEENGGELRFAAGYFAQAAECEGSNCDNKRFYVCRM</sequence>
<evidence type="ECO:0000313" key="1">
    <source>
        <dbReference type="EMBL" id="WAS96032.1"/>
    </source>
</evidence>
<keyword evidence="2" id="KW-1185">Reference proteome</keyword>
<dbReference type="EMBL" id="CP114040">
    <property type="protein sequence ID" value="WAS96032.1"/>
    <property type="molecule type" value="Genomic_DNA"/>
</dbReference>
<proteinExistence type="predicted"/>